<name>A0A9N9IAR4_9GLOM</name>
<dbReference type="Gene3D" id="1.10.510.10">
    <property type="entry name" value="Transferase(Phosphotransferase) domain 1"/>
    <property type="match status" value="1"/>
</dbReference>
<sequence>RFQQDFINWESGNEVVDKFIQDVQLRARNPNDIIEWIPFENLKNIKYLAKGGFGVVSTAKWPEGYMVCWDHENQIWDRCSNKYVCLKSLNDSANISSEFLKEVQVQLKFRRKGSAIPIYGITQDPKTNDFMIVMDYAENESLRRFLDKFFNKLSWADK</sequence>
<accession>A0A9N9IAR4</accession>
<evidence type="ECO:0000259" key="1">
    <source>
        <dbReference type="PROSITE" id="PS50011"/>
    </source>
</evidence>
<feature type="domain" description="Protein kinase" evidence="1">
    <location>
        <begin position="42"/>
        <end position="158"/>
    </location>
</feature>
<dbReference type="GO" id="GO:0005524">
    <property type="term" value="F:ATP binding"/>
    <property type="evidence" value="ECO:0007669"/>
    <property type="project" value="InterPro"/>
</dbReference>
<gene>
    <name evidence="2" type="ORF">AMORRO_LOCUS13809</name>
</gene>
<evidence type="ECO:0000313" key="3">
    <source>
        <dbReference type="Proteomes" id="UP000789342"/>
    </source>
</evidence>
<dbReference type="EMBL" id="CAJVPV010025123">
    <property type="protein sequence ID" value="CAG8728152.1"/>
    <property type="molecule type" value="Genomic_DNA"/>
</dbReference>
<dbReference type="InterPro" id="IPR000719">
    <property type="entry name" value="Prot_kinase_dom"/>
</dbReference>
<protein>
    <submittedName>
        <fullName evidence="2">17541_t:CDS:1</fullName>
    </submittedName>
</protein>
<dbReference type="Proteomes" id="UP000789342">
    <property type="component" value="Unassembled WGS sequence"/>
</dbReference>
<feature type="non-terminal residue" evidence="2">
    <location>
        <position position="158"/>
    </location>
</feature>
<comment type="caution">
    <text evidence="2">The sequence shown here is derived from an EMBL/GenBank/DDBJ whole genome shotgun (WGS) entry which is preliminary data.</text>
</comment>
<evidence type="ECO:0000313" key="2">
    <source>
        <dbReference type="EMBL" id="CAG8728152.1"/>
    </source>
</evidence>
<organism evidence="2 3">
    <name type="scientific">Acaulospora morrowiae</name>
    <dbReference type="NCBI Taxonomy" id="94023"/>
    <lineage>
        <taxon>Eukaryota</taxon>
        <taxon>Fungi</taxon>
        <taxon>Fungi incertae sedis</taxon>
        <taxon>Mucoromycota</taxon>
        <taxon>Glomeromycotina</taxon>
        <taxon>Glomeromycetes</taxon>
        <taxon>Diversisporales</taxon>
        <taxon>Acaulosporaceae</taxon>
        <taxon>Acaulospora</taxon>
    </lineage>
</organism>
<dbReference type="AlphaFoldDB" id="A0A9N9IAR4"/>
<dbReference type="OrthoDB" id="2414060at2759"/>
<keyword evidence="3" id="KW-1185">Reference proteome</keyword>
<dbReference type="Pfam" id="PF07714">
    <property type="entry name" value="PK_Tyr_Ser-Thr"/>
    <property type="match status" value="1"/>
</dbReference>
<reference evidence="2" key="1">
    <citation type="submission" date="2021-06" db="EMBL/GenBank/DDBJ databases">
        <authorList>
            <person name="Kallberg Y."/>
            <person name="Tangrot J."/>
            <person name="Rosling A."/>
        </authorList>
    </citation>
    <scope>NUCLEOTIDE SEQUENCE</scope>
    <source>
        <strain evidence="2">CL551</strain>
    </source>
</reference>
<dbReference type="PROSITE" id="PS50011">
    <property type="entry name" value="PROTEIN_KINASE_DOM"/>
    <property type="match status" value="1"/>
</dbReference>
<dbReference type="GO" id="GO:0004672">
    <property type="term" value="F:protein kinase activity"/>
    <property type="evidence" value="ECO:0007669"/>
    <property type="project" value="InterPro"/>
</dbReference>
<dbReference type="SUPFAM" id="SSF56112">
    <property type="entry name" value="Protein kinase-like (PK-like)"/>
    <property type="match status" value="1"/>
</dbReference>
<dbReference type="InterPro" id="IPR011009">
    <property type="entry name" value="Kinase-like_dom_sf"/>
</dbReference>
<feature type="non-terminal residue" evidence="2">
    <location>
        <position position="1"/>
    </location>
</feature>
<dbReference type="InterPro" id="IPR001245">
    <property type="entry name" value="Ser-Thr/Tyr_kinase_cat_dom"/>
</dbReference>
<proteinExistence type="predicted"/>